<protein>
    <submittedName>
        <fullName evidence="2">Uncharacterized protein</fullName>
    </submittedName>
</protein>
<evidence type="ECO:0000256" key="1">
    <source>
        <dbReference type="ARBA" id="ARBA00009142"/>
    </source>
</evidence>
<evidence type="ECO:0000313" key="2">
    <source>
        <dbReference type="EMBL" id="RZR71316.1"/>
    </source>
</evidence>
<sequence>MEPKWRSGRFWSAVLVAVAAAAAVAADRGLRPEAAAAAAAEAVEAEEVGLSDYMLKVVDFLWQSDGSSYEHVWPVKMPPLHSNLFDVCAFFLLWPLCFVAIDSLKMFVTSLKDMKFGWKIVVGSIIGFLGSAFGSVGGVGGGGIYVPMLTLIIGFDAKSSTAISKCKTKHRLRL</sequence>
<dbReference type="Proteomes" id="UP000290560">
    <property type="component" value="Unassembled WGS sequence"/>
</dbReference>
<dbReference type="AlphaFoldDB" id="A0A444FLW5"/>
<name>A0A444FLW5_ENSVE</name>
<dbReference type="GO" id="GO:0016567">
    <property type="term" value="P:protein ubiquitination"/>
    <property type="evidence" value="ECO:0007669"/>
    <property type="project" value="TreeGrafter"/>
</dbReference>
<organism evidence="2">
    <name type="scientific">Ensete ventricosum</name>
    <name type="common">Abyssinian banana</name>
    <name type="synonym">Musa ensete</name>
    <dbReference type="NCBI Taxonomy" id="4639"/>
    <lineage>
        <taxon>Eukaryota</taxon>
        <taxon>Viridiplantae</taxon>
        <taxon>Streptophyta</taxon>
        <taxon>Embryophyta</taxon>
        <taxon>Tracheophyta</taxon>
        <taxon>Spermatophyta</taxon>
        <taxon>Magnoliopsida</taxon>
        <taxon>Liliopsida</taxon>
        <taxon>Zingiberales</taxon>
        <taxon>Musaceae</taxon>
        <taxon>Ensete</taxon>
    </lineage>
</organism>
<comment type="similarity">
    <text evidence="1">Belongs to the 4-toluene sulfonate uptake permease (TSUP) (TC 2.A.102) family.</text>
</comment>
<proteinExistence type="inferred from homology"/>
<reference evidence="2" key="1">
    <citation type="journal article" date="2018" name="Data Brief">
        <title>Genome sequence data from 17 accessions of Ensete ventricosum, a staple food crop for millions in Ethiopia.</title>
        <authorList>
            <person name="Yemataw Z."/>
            <person name="Muzemil S."/>
            <person name="Ambachew D."/>
            <person name="Tripathi L."/>
            <person name="Tesfaye K."/>
            <person name="Chala A."/>
            <person name="Farbos A."/>
            <person name="O'Neill P."/>
            <person name="Moore K."/>
            <person name="Grant M."/>
            <person name="Studholme D.J."/>
        </authorList>
    </citation>
    <scope>NUCLEOTIDE SEQUENCE [LARGE SCALE GENOMIC DNA]</scope>
    <source>
        <tissue evidence="2">Leaf</tissue>
    </source>
</reference>
<dbReference type="PANTHER" id="PTHR14255">
    <property type="entry name" value="CEREBLON"/>
    <property type="match status" value="1"/>
</dbReference>
<dbReference type="EMBL" id="KV875516">
    <property type="protein sequence ID" value="RZR71316.1"/>
    <property type="molecule type" value="Genomic_DNA"/>
</dbReference>
<accession>A0A444FLW5</accession>
<gene>
    <name evidence="2" type="ORF">BHM03_00004605</name>
</gene>
<dbReference type="PANTHER" id="PTHR14255:SF1">
    <property type="entry name" value="SULFITE EXPORTER TAUE_SAFE FAMILY PROTEIN 3"/>
    <property type="match status" value="1"/>
</dbReference>
<dbReference type="GO" id="GO:0031464">
    <property type="term" value="C:Cul4A-RING E3 ubiquitin ligase complex"/>
    <property type="evidence" value="ECO:0007669"/>
    <property type="project" value="TreeGrafter"/>
</dbReference>